<proteinExistence type="predicted"/>
<dbReference type="SUPFAM" id="SSF48371">
    <property type="entry name" value="ARM repeat"/>
    <property type="match status" value="1"/>
</dbReference>
<dbReference type="InterPro" id="IPR016024">
    <property type="entry name" value="ARM-type_fold"/>
</dbReference>
<dbReference type="RefSeq" id="WP_285732477.1">
    <property type="nucleotide sequence ID" value="NZ_BSSA01000001.1"/>
</dbReference>
<comment type="caution">
    <text evidence="1">The sequence shown here is derived from an EMBL/GenBank/DDBJ whole genome shotgun (WGS) entry which is preliminary data.</text>
</comment>
<accession>A0A9W6Q3N9</accession>
<gene>
    <name evidence="1" type="ORF">Kpho02_02470</name>
</gene>
<sequence length="596" mass="63605">MTQEQSQDGPADWARELAAGRGSAAEHWRHLPGWDRGIEMHRLLPQLFRLLEEASQPGRTSLLEVLADRADDLRRTRSAHRERALQLYAAEWERIVGLLDDERAETRRLAARLLAAVRPGRPEATAALKDRAGVESSPETLARLLTAVGAQGPGDGAAAWLRCWLDHPAPPVRLSAALALLELPDGDGAGVDGLGERAARLLGEPGAWQARPYPLAGPFGRALRDRPREAARFVTALAGRPGGTEQRVAVGVAIEQLRRRRRPAEAHWRTVLGTGKGEGSHEARLLLARSGRALAPYADELLALVEAEPGDTWLREGALVALVALGDRRVLPYYRDEFGGQLLPVGAPPPDWAADLLPTVRRVLGRAKRLRRWEVRGLDEALRVARSWGPAAAPLAQKLTALLDAPSITARAAAEALGEIGSQAAPAAGELARLATGRPWHGAQTAAWAHWRITGDPGLALRTVGAAARAGLGHPVYRYLAALGPLALDFAEPVRELLDAPGEFSRVGAAVAWWRITGDPAPALPVLLRQLAGPADGTAGEPTLRAVRLLGEIGAPAGVAAPPLRALLAAERRHGATIALDEELCAAARTALERLG</sequence>
<evidence type="ECO:0000313" key="1">
    <source>
        <dbReference type="EMBL" id="GLW67948.1"/>
    </source>
</evidence>
<dbReference type="Proteomes" id="UP001165041">
    <property type="component" value="Unassembled WGS sequence"/>
</dbReference>
<dbReference type="AlphaFoldDB" id="A0A9W6Q3N9"/>
<dbReference type="EMBL" id="BSSA01000001">
    <property type="protein sequence ID" value="GLW67948.1"/>
    <property type="molecule type" value="Genomic_DNA"/>
</dbReference>
<organism evidence="1 2">
    <name type="scientific">Kitasatospora phosalacinea</name>
    <dbReference type="NCBI Taxonomy" id="2065"/>
    <lineage>
        <taxon>Bacteria</taxon>
        <taxon>Bacillati</taxon>
        <taxon>Actinomycetota</taxon>
        <taxon>Actinomycetes</taxon>
        <taxon>Kitasatosporales</taxon>
        <taxon>Streptomycetaceae</taxon>
        <taxon>Kitasatospora</taxon>
    </lineage>
</organism>
<evidence type="ECO:0000313" key="2">
    <source>
        <dbReference type="Proteomes" id="UP001165041"/>
    </source>
</evidence>
<dbReference type="Gene3D" id="1.25.10.10">
    <property type="entry name" value="Leucine-rich Repeat Variant"/>
    <property type="match status" value="1"/>
</dbReference>
<protein>
    <submittedName>
        <fullName evidence="1">Uncharacterized protein</fullName>
    </submittedName>
</protein>
<reference evidence="1" key="1">
    <citation type="submission" date="2023-02" db="EMBL/GenBank/DDBJ databases">
        <title>Kitasatospora phosalacinea NBRC 14627.</title>
        <authorList>
            <person name="Ichikawa N."/>
            <person name="Sato H."/>
            <person name="Tonouchi N."/>
        </authorList>
    </citation>
    <scope>NUCLEOTIDE SEQUENCE</scope>
    <source>
        <strain evidence="1">NBRC 14627</strain>
    </source>
</reference>
<name>A0A9W6Q3N9_9ACTN</name>
<dbReference type="InterPro" id="IPR011989">
    <property type="entry name" value="ARM-like"/>
</dbReference>